<protein>
    <submittedName>
        <fullName evidence="2">SCP-like protein</fullName>
    </submittedName>
</protein>
<evidence type="ECO:0000313" key="3">
    <source>
        <dbReference type="Proteomes" id="UP000230423"/>
    </source>
</evidence>
<dbReference type="Proteomes" id="UP000230423">
    <property type="component" value="Unassembled WGS sequence"/>
</dbReference>
<dbReference type="Gene3D" id="3.40.33.10">
    <property type="entry name" value="CAP"/>
    <property type="match status" value="1"/>
</dbReference>
<organism evidence="2 3">
    <name type="scientific">Teladorsagia circumcincta</name>
    <name type="common">Brown stomach worm</name>
    <name type="synonym">Ostertagia circumcincta</name>
    <dbReference type="NCBI Taxonomy" id="45464"/>
    <lineage>
        <taxon>Eukaryota</taxon>
        <taxon>Metazoa</taxon>
        <taxon>Ecdysozoa</taxon>
        <taxon>Nematoda</taxon>
        <taxon>Chromadorea</taxon>
        <taxon>Rhabditida</taxon>
        <taxon>Rhabditina</taxon>
        <taxon>Rhabditomorpha</taxon>
        <taxon>Strongyloidea</taxon>
        <taxon>Trichostrongylidae</taxon>
        <taxon>Teladorsagia</taxon>
    </lineage>
</organism>
<feature type="domain" description="SCP" evidence="1">
    <location>
        <begin position="1"/>
        <end position="147"/>
    </location>
</feature>
<name>A0A2G9U2C1_TELCI</name>
<reference evidence="2 3" key="1">
    <citation type="submission" date="2015-09" db="EMBL/GenBank/DDBJ databases">
        <title>Draft genome of the parasitic nematode Teladorsagia circumcincta isolate WARC Sus (inbred).</title>
        <authorList>
            <person name="Mitreva M."/>
        </authorList>
    </citation>
    <scope>NUCLEOTIDE SEQUENCE [LARGE SCALE GENOMIC DNA]</scope>
    <source>
        <strain evidence="2 3">S</strain>
    </source>
</reference>
<dbReference type="InterPro" id="IPR035940">
    <property type="entry name" value="CAP_sf"/>
</dbReference>
<dbReference type="CDD" id="cd05380">
    <property type="entry name" value="CAP_euk"/>
    <property type="match status" value="1"/>
</dbReference>
<dbReference type="OrthoDB" id="5845530at2759"/>
<accession>A0A2G9U2C1</accession>
<dbReference type="InterPro" id="IPR014044">
    <property type="entry name" value="CAP_dom"/>
</dbReference>
<keyword evidence="3" id="KW-1185">Reference proteome</keyword>
<feature type="non-terminal residue" evidence="2">
    <location>
        <position position="1"/>
    </location>
</feature>
<dbReference type="AlphaFoldDB" id="A0A2G9U2C1"/>
<sequence>SKIARSKFQNAGNGPNPPAANMYMMKWDCELENKAYELAVKCPPNLNHSRRDGYGVNMYATWKSGFPFHGPIEQSFNQSVMGWCDPLWVAGFYYWTGYQKMLDTMPYYDTFSQVIWAKSYKVGCYAQPCHGQYAIVCAYAPGGCIVGEPVMKVGEACSACPNGCVSDGQPDHE</sequence>
<dbReference type="EMBL" id="KZ349939">
    <property type="protein sequence ID" value="PIO64397.1"/>
    <property type="molecule type" value="Genomic_DNA"/>
</dbReference>
<dbReference type="PANTHER" id="PTHR10334">
    <property type="entry name" value="CYSTEINE-RICH SECRETORY PROTEIN-RELATED"/>
    <property type="match status" value="1"/>
</dbReference>
<dbReference type="PRINTS" id="PR00837">
    <property type="entry name" value="V5TPXLIKE"/>
</dbReference>
<evidence type="ECO:0000259" key="1">
    <source>
        <dbReference type="SMART" id="SM00198"/>
    </source>
</evidence>
<dbReference type="Pfam" id="PF00188">
    <property type="entry name" value="CAP"/>
    <property type="match status" value="1"/>
</dbReference>
<dbReference type="SMART" id="SM00198">
    <property type="entry name" value="SCP"/>
    <property type="match status" value="1"/>
</dbReference>
<gene>
    <name evidence="2" type="ORF">TELCIR_13975</name>
</gene>
<dbReference type="SUPFAM" id="SSF55797">
    <property type="entry name" value="PR-1-like"/>
    <property type="match status" value="1"/>
</dbReference>
<feature type="non-terminal residue" evidence="2">
    <location>
        <position position="173"/>
    </location>
</feature>
<evidence type="ECO:0000313" key="2">
    <source>
        <dbReference type="EMBL" id="PIO64397.1"/>
    </source>
</evidence>
<proteinExistence type="predicted"/>
<dbReference type="InterPro" id="IPR001283">
    <property type="entry name" value="CRISP-related"/>
</dbReference>